<name>A0A1R3JPN8_COCAP</name>
<keyword evidence="2" id="KW-1185">Reference proteome</keyword>
<reference evidence="1 2" key="1">
    <citation type="submission" date="2013-09" db="EMBL/GenBank/DDBJ databases">
        <title>Corchorus capsularis genome sequencing.</title>
        <authorList>
            <person name="Alam M."/>
            <person name="Haque M.S."/>
            <person name="Islam M.S."/>
            <person name="Emdad E.M."/>
            <person name="Islam M.M."/>
            <person name="Ahmed B."/>
            <person name="Halim A."/>
            <person name="Hossen Q.M.M."/>
            <person name="Hossain M.Z."/>
            <person name="Ahmed R."/>
            <person name="Khan M.M."/>
            <person name="Islam R."/>
            <person name="Rashid M.M."/>
            <person name="Khan S.A."/>
            <person name="Rahman M.S."/>
            <person name="Alam M."/>
        </authorList>
    </citation>
    <scope>NUCLEOTIDE SEQUENCE [LARGE SCALE GENOMIC DNA]</scope>
    <source>
        <strain evidence="2">cv. CVL-1</strain>
        <tissue evidence="1">Whole seedling</tissue>
    </source>
</reference>
<dbReference type="AlphaFoldDB" id="A0A1R3JPN8"/>
<protein>
    <submittedName>
        <fullName evidence="1">Biotin carboxyl carrier protein subunit of of Het-ACCase (BCCP1)</fullName>
    </submittedName>
</protein>
<accession>A0A1R3JPN8</accession>
<gene>
    <name evidence="1" type="ORF">CCACVL1_04764</name>
</gene>
<dbReference type="Proteomes" id="UP000188268">
    <property type="component" value="Unassembled WGS sequence"/>
</dbReference>
<comment type="caution">
    <text evidence="1">The sequence shown here is derived from an EMBL/GenBank/DDBJ whole genome shotgun (WGS) entry which is preliminary data.</text>
</comment>
<organism evidence="1 2">
    <name type="scientific">Corchorus capsularis</name>
    <name type="common">Jute</name>
    <dbReference type="NCBI Taxonomy" id="210143"/>
    <lineage>
        <taxon>Eukaryota</taxon>
        <taxon>Viridiplantae</taxon>
        <taxon>Streptophyta</taxon>
        <taxon>Embryophyta</taxon>
        <taxon>Tracheophyta</taxon>
        <taxon>Spermatophyta</taxon>
        <taxon>Magnoliopsida</taxon>
        <taxon>eudicotyledons</taxon>
        <taxon>Gunneridae</taxon>
        <taxon>Pentapetalae</taxon>
        <taxon>rosids</taxon>
        <taxon>malvids</taxon>
        <taxon>Malvales</taxon>
        <taxon>Malvaceae</taxon>
        <taxon>Grewioideae</taxon>
        <taxon>Apeibeae</taxon>
        <taxon>Corchorus</taxon>
    </lineage>
</organism>
<feature type="non-terminal residue" evidence="1">
    <location>
        <position position="111"/>
    </location>
</feature>
<dbReference type="EMBL" id="AWWV01007350">
    <property type="protein sequence ID" value="OMO96819.1"/>
    <property type="molecule type" value="Genomic_DNA"/>
</dbReference>
<proteinExistence type="predicted"/>
<sequence>MLQSLPLQVQLSRFHRDAPDGFPDNSSLFSLSFPFSPTNQNPFLFRSLSLGRKEVKLNNLMASFLSTTASASFSSVAKTAATLPHSTNLPLSYRFSRTPNLRYFSKVARLL</sequence>
<evidence type="ECO:0000313" key="1">
    <source>
        <dbReference type="EMBL" id="OMO96819.1"/>
    </source>
</evidence>
<evidence type="ECO:0000313" key="2">
    <source>
        <dbReference type="Proteomes" id="UP000188268"/>
    </source>
</evidence>